<dbReference type="KEGG" id="ccun:CCUN_0743"/>
<reference evidence="1 2" key="1">
    <citation type="submission" date="2017-04" db="EMBL/GenBank/DDBJ databases">
        <title>Complete genome sequence of the Campylobacter cuniculorum type strain LMG24588.</title>
        <authorList>
            <person name="Miller W.G."/>
            <person name="Yee E."/>
            <person name="Revez J."/>
            <person name="Bono J.L."/>
            <person name="Rossi M."/>
        </authorList>
    </citation>
    <scope>NUCLEOTIDE SEQUENCE [LARGE SCALE GENOMIC DNA]</scope>
    <source>
        <strain evidence="1 2">LMG 24588</strain>
    </source>
</reference>
<name>A0A1W6BWC0_9BACT</name>
<proteinExistence type="predicted"/>
<evidence type="ECO:0000313" key="1">
    <source>
        <dbReference type="EMBL" id="ARJ56361.1"/>
    </source>
</evidence>
<keyword evidence="1" id="KW-0449">Lipoprotein</keyword>
<dbReference type="Pfam" id="PF16668">
    <property type="entry name" value="JLPA"/>
    <property type="match status" value="1"/>
</dbReference>
<dbReference type="InterPro" id="IPR032077">
    <property type="entry name" value="JLPA"/>
</dbReference>
<dbReference type="Proteomes" id="UP000192902">
    <property type="component" value="Chromosome"/>
</dbReference>
<dbReference type="STRING" id="1121267.CCUN_0743"/>
<dbReference type="RefSeq" id="WP_027306186.1">
    <property type="nucleotide sequence ID" value="NZ_CP020867.1"/>
</dbReference>
<protein>
    <submittedName>
        <fullName evidence="1">Putative surface-exposed lipoprotein adhesin JlpA</fullName>
    </submittedName>
</protein>
<dbReference type="EMBL" id="CP020867">
    <property type="protein sequence ID" value="ARJ56361.1"/>
    <property type="molecule type" value="Genomic_DNA"/>
</dbReference>
<dbReference type="PROSITE" id="PS51257">
    <property type="entry name" value="PROKAR_LIPOPROTEIN"/>
    <property type="match status" value="1"/>
</dbReference>
<dbReference type="GO" id="GO:0007155">
    <property type="term" value="P:cell adhesion"/>
    <property type="evidence" value="ECO:0007669"/>
    <property type="project" value="InterPro"/>
</dbReference>
<evidence type="ECO:0000313" key="2">
    <source>
        <dbReference type="Proteomes" id="UP000192902"/>
    </source>
</evidence>
<dbReference type="OrthoDB" id="5352641at2"/>
<gene>
    <name evidence="1" type="ORF">CCUN_0743</name>
</gene>
<dbReference type="eggNOG" id="ENOG5031909">
    <property type="taxonomic scope" value="Bacteria"/>
</dbReference>
<dbReference type="AlphaFoldDB" id="A0A1W6BWC0"/>
<organism evidence="1 2">
    <name type="scientific">Campylobacter cuniculorum DSM 23162 = LMG 24588</name>
    <dbReference type="NCBI Taxonomy" id="1121267"/>
    <lineage>
        <taxon>Bacteria</taxon>
        <taxon>Pseudomonadati</taxon>
        <taxon>Campylobacterota</taxon>
        <taxon>Epsilonproteobacteria</taxon>
        <taxon>Campylobacterales</taxon>
        <taxon>Campylobacteraceae</taxon>
        <taxon>Campylobacter</taxon>
    </lineage>
</organism>
<sequence>MKKYILMGLSALILCGCGESVSQELVKRYETMINTKLKEGTNQLKEMYNVELEMPDFSCKTDKNFIKCTSNNIAIFYKEPRKEKYEIFSIKSIEYDFNEIYKGENKGLISIQDYYNELFKDNKKLETSLNIKGIRLSQDVIENTKIKDVNFEDIKVKNLIIKLIQEEYNLNHINYTTLSNKALKYDFSQKFYNTKNSLNLNYGGSVNLKEEGFTALEKELEVKFNTQTLNYERNSTNELSKVNFDLLLPQLPHFISINDLKFNFSLDTENALQPYVDILKSSLELQKNTSKDEQETLKLDKILTLLEDIIKNPVYNIDINAQFKDILLKDYQKEGVEVIEKITINGKDFTDILKKNMKDILGRF</sequence>
<accession>A0A1W6BWC0</accession>